<feature type="compositionally biased region" description="Low complexity" evidence="5">
    <location>
        <begin position="61"/>
        <end position="79"/>
    </location>
</feature>
<keyword evidence="8" id="KW-1185">Reference proteome</keyword>
<dbReference type="Proteomes" id="UP000437736">
    <property type="component" value="Unassembled WGS sequence"/>
</dbReference>
<evidence type="ECO:0000256" key="5">
    <source>
        <dbReference type="SAM" id="MobiDB-lite"/>
    </source>
</evidence>
<name>A0ABW9QYR2_9ACTN</name>
<evidence type="ECO:0000256" key="1">
    <source>
        <dbReference type="ARBA" id="ARBA00004196"/>
    </source>
</evidence>
<evidence type="ECO:0000256" key="3">
    <source>
        <dbReference type="ARBA" id="ARBA00022448"/>
    </source>
</evidence>
<reference evidence="7 8" key="1">
    <citation type="submission" date="2019-11" db="EMBL/GenBank/DDBJ databases">
        <title>Acidiferrimicrobium australis gen. nov., sp. nov., an acidophilic and obligately heterotrophic, member of the Actinobacteria that catalyses dissimilatory oxido- reduction of iron isolated from metal-rich acidic water in Chile.</title>
        <authorList>
            <person name="Gonzalez D."/>
            <person name="Huber K."/>
            <person name="Hedrich S."/>
            <person name="Rojas-Villalobos C."/>
            <person name="Quatrini R."/>
            <person name="Dinamarca M.A."/>
            <person name="Schwarz A."/>
            <person name="Canales C."/>
            <person name="Nancucheo I."/>
        </authorList>
    </citation>
    <scope>NUCLEOTIDE SEQUENCE [LARGE SCALE GENOMIC DNA]</scope>
    <source>
        <strain evidence="7 8">USS-CCA1</strain>
    </source>
</reference>
<dbReference type="PANTHER" id="PTHR30290">
    <property type="entry name" value="PERIPLASMIC BINDING COMPONENT OF ABC TRANSPORTER"/>
    <property type="match status" value="1"/>
</dbReference>
<dbReference type="CDD" id="cd08503">
    <property type="entry name" value="PBP2_NikA_DppA_OppA_like_17"/>
    <property type="match status" value="1"/>
</dbReference>
<organism evidence="7 8">
    <name type="scientific">Acidiferrimicrobium australe</name>
    <dbReference type="NCBI Taxonomy" id="2664430"/>
    <lineage>
        <taxon>Bacteria</taxon>
        <taxon>Bacillati</taxon>
        <taxon>Actinomycetota</taxon>
        <taxon>Acidimicrobiia</taxon>
        <taxon>Acidimicrobiales</taxon>
        <taxon>Acidimicrobiaceae</taxon>
        <taxon>Acidiferrimicrobium</taxon>
    </lineage>
</organism>
<protein>
    <submittedName>
        <fullName evidence="7">Peptide ABC transporter substrate-binding protein</fullName>
    </submittedName>
</protein>
<dbReference type="Pfam" id="PF00496">
    <property type="entry name" value="SBP_bac_5"/>
    <property type="match status" value="1"/>
</dbReference>
<evidence type="ECO:0000256" key="2">
    <source>
        <dbReference type="ARBA" id="ARBA00005695"/>
    </source>
</evidence>
<accession>A0ABW9QYR2</accession>
<comment type="caution">
    <text evidence="7">The sequence shown here is derived from an EMBL/GenBank/DDBJ whole genome shotgun (WGS) entry which is preliminary data.</text>
</comment>
<dbReference type="EMBL" id="WJHE01001361">
    <property type="protein sequence ID" value="MST35012.1"/>
    <property type="molecule type" value="Genomic_DNA"/>
</dbReference>
<dbReference type="InterPro" id="IPR030678">
    <property type="entry name" value="Peptide/Ni-bd"/>
</dbReference>
<dbReference type="Gene3D" id="3.90.76.10">
    <property type="entry name" value="Dipeptide-binding Protein, Domain 1"/>
    <property type="match status" value="1"/>
</dbReference>
<evidence type="ECO:0000256" key="4">
    <source>
        <dbReference type="ARBA" id="ARBA00022729"/>
    </source>
</evidence>
<dbReference type="InterPro" id="IPR039424">
    <property type="entry name" value="SBP_5"/>
</dbReference>
<keyword evidence="3" id="KW-0813">Transport</keyword>
<sequence length="573" mass="61526">MAIDHERLDGLRRNQGPIPEHVIDEFVAGRLSRRDFLRRGALVGLSFPVLGGIIAACGSSPTSGGSAGGTSASGSTSSSGGTGKAGATIRAGFIAPSATPNPLLVNDQGGLELLNQTGEMLIYYDADNNPHPSLATSWSPNADATVWTFKIRQGVKFANGSPMTVDDVVYSLKAQCDPKNNGNALSVFGGTLVPDGVVKVDSETVAFHLEVPYGAFPSAVSTANYNVIIVPAGTDFTTWPKTFIGTGPFMLQSFNETVGANFVRNPHYWGAQAKPAKLEVTFYPDEPPMTAALQSGSIDCVDQFTVSTSPQLLNGNYNVVTIKASTHRELSMRNDMAPFDNKYVRQAIALTLNRPAIVHALFSGEAQVGNDSPFAPSFPQTDTSVPQRQQDLKLARQLLAKGGVGRGFSASLVTEQLQEIPRYAQIVKQYASQIGVDITLTIESQSKYYGQAVFGKSDWLDGEMSIVDYGARPVPNLFLEAPLQSINAKTGQGAWNAAHFDNPTYDRLSKEFIAAADLSSQRKLAGQIQRLLLDETPIIYAYFYDYLAASAKNVYGINPQAGAQFFLNNVTKA</sequence>
<proteinExistence type="inferred from homology"/>
<dbReference type="SUPFAM" id="SSF53850">
    <property type="entry name" value="Periplasmic binding protein-like II"/>
    <property type="match status" value="1"/>
</dbReference>
<evidence type="ECO:0000313" key="7">
    <source>
        <dbReference type="EMBL" id="MST35012.1"/>
    </source>
</evidence>
<dbReference type="InterPro" id="IPR000914">
    <property type="entry name" value="SBP_5_dom"/>
</dbReference>
<comment type="similarity">
    <text evidence="2">Belongs to the bacterial solute-binding protein 5 family.</text>
</comment>
<dbReference type="PIRSF" id="PIRSF002741">
    <property type="entry name" value="MppA"/>
    <property type="match status" value="1"/>
</dbReference>
<dbReference type="Gene3D" id="3.40.190.10">
    <property type="entry name" value="Periplasmic binding protein-like II"/>
    <property type="match status" value="1"/>
</dbReference>
<evidence type="ECO:0000313" key="8">
    <source>
        <dbReference type="Proteomes" id="UP000437736"/>
    </source>
</evidence>
<dbReference type="PANTHER" id="PTHR30290:SF10">
    <property type="entry name" value="PERIPLASMIC OLIGOPEPTIDE-BINDING PROTEIN-RELATED"/>
    <property type="match status" value="1"/>
</dbReference>
<keyword evidence="4" id="KW-0732">Signal</keyword>
<feature type="region of interest" description="Disordered" evidence="5">
    <location>
        <begin position="61"/>
        <end position="83"/>
    </location>
</feature>
<dbReference type="Gene3D" id="3.10.105.10">
    <property type="entry name" value="Dipeptide-binding Protein, Domain 3"/>
    <property type="match status" value="1"/>
</dbReference>
<evidence type="ECO:0000259" key="6">
    <source>
        <dbReference type="Pfam" id="PF00496"/>
    </source>
</evidence>
<feature type="domain" description="Solute-binding protein family 5" evidence="6">
    <location>
        <begin position="130"/>
        <end position="460"/>
    </location>
</feature>
<comment type="subcellular location">
    <subcellularLocation>
        <location evidence="1">Cell envelope</location>
    </subcellularLocation>
</comment>
<gene>
    <name evidence="7" type="ORF">GHK86_20065</name>
</gene>